<organism evidence="3 4">
    <name type="scientific">Streptomyces cynarae</name>
    <dbReference type="NCBI Taxonomy" id="2981134"/>
    <lineage>
        <taxon>Bacteria</taxon>
        <taxon>Bacillati</taxon>
        <taxon>Actinomycetota</taxon>
        <taxon>Actinomycetes</taxon>
        <taxon>Kitasatosporales</taxon>
        <taxon>Streptomycetaceae</taxon>
        <taxon>Streptomyces</taxon>
    </lineage>
</organism>
<dbReference type="Pfam" id="PF13517">
    <property type="entry name" value="FG-GAP_3"/>
    <property type="match status" value="1"/>
</dbReference>
<name>A0ABY6DSM5_9ACTN</name>
<evidence type="ECO:0000256" key="1">
    <source>
        <dbReference type="ARBA" id="ARBA00022729"/>
    </source>
</evidence>
<feature type="chain" id="PRO_5047390755" evidence="2">
    <location>
        <begin position="29"/>
        <end position="571"/>
    </location>
</feature>
<evidence type="ECO:0000313" key="3">
    <source>
        <dbReference type="EMBL" id="UXY17379.1"/>
    </source>
</evidence>
<evidence type="ECO:0000313" key="4">
    <source>
        <dbReference type="Proteomes" id="UP001061298"/>
    </source>
</evidence>
<dbReference type="RefSeq" id="WP_263227234.1">
    <property type="nucleotide sequence ID" value="NZ_CP106793.1"/>
</dbReference>
<dbReference type="Proteomes" id="UP001061298">
    <property type="component" value="Chromosome"/>
</dbReference>
<accession>A0ABY6DSM5</accession>
<keyword evidence="1 2" id="KW-0732">Signal</keyword>
<protein>
    <submittedName>
        <fullName evidence="3">VCBS repeat-containing protein</fullName>
    </submittedName>
</protein>
<dbReference type="PANTHER" id="PTHR46580">
    <property type="entry name" value="SENSOR KINASE-RELATED"/>
    <property type="match status" value="1"/>
</dbReference>
<dbReference type="PANTHER" id="PTHR46580:SF4">
    <property type="entry name" value="ATP_GTP-BINDING PROTEIN"/>
    <property type="match status" value="1"/>
</dbReference>
<dbReference type="EMBL" id="CP106793">
    <property type="protein sequence ID" value="UXY17379.1"/>
    <property type="molecule type" value="Genomic_DNA"/>
</dbReference>
<sequence length="571" mass="59412">MSSQRRMRAALVSAIAIAAGLTTGPAVADTSPSVTASLPQSIDIADAPGDMTVTVTNPPATDAFIRLYFPGGTTGLTITDSNGTVLPATPVTGDTTATYVDVDRADSNNNGVPGAPLQAGDITLHISAAYPANGAEIQAELIDGATGHTLYVATRPVPTITVNEPGLRHATELDSNPYPLMQGAPADYPLDVKLPMLAPPAETRTTLTFSAAQLASGGYTAAQVAANLHATCSADGNPATACTWTQNADGSLTLSYPEAATLFPTSGTAHVPLDLTLNPYYWLHAGTLAGTLTMRNAGGAVLATAPQSFQISGGWPPDSLVWDLLGRDSSGTLWRYHGTGQPSSLFGGRDKIGTGWGQYNAITSLAGQRGDGTGDLVARDTSGVLWLYPGSGNEAAPLKTRVRLGSGWNVYTMLVGADDVTGDGHPDLLARDSSGVLWLYQGTGQAAPAFKPRVRIGSGWNTYTMLVGAGDLTGDGHPDLLARDTSGVLWLYTGTGNTSPLYNPRIRLGSGWNTYSALVGVRDVTDDGHPDLLARDHNGVLWLYTGTGGSNPLFEPRTRTGSGWNEYNSLS</sequence>
<feature type="signal peptide" evidence="2">
    <location>
        <begin position="1"/>
        <end position="28"/>
    </location>
</feature>
<dbReference type="Gene3D" id="2.115.10.10">
    <property type="entry name" value="Tachylectin 2"/>
    <property type="match status" value="1"/>
</dbReference>
<reference evidence="3" key="1">
    <citation type="submission" date="2022-10" db="EMBL/GenBank/DDBJ databases">
        <authorList>
            <person name="Mo P."/>
        </authorList>
    </citation>
    <scope>NUCLEOTIDE SEQUENCE</scope>
    <source>
        <strain evidence="3">HUAS 13-4</strain>
    </source>
</reference>
<evidence type="ECO:0000256" key="2">
    <source>
        <dbReference type="SAM" id="SignalP"/>
    </source>
</evidence>
<proteinExistence type="predicted"/>
<dbReference type="InterPro" id="IPR028994">
    <property type="entry name" value="Integrin_alpha_N"/>
</dbReference>
<dbReference type="SUPFAM" id="SSF69318">
    <property type="entry name" value="Integrin alpha N-terminal domain"/>
    <property type="match status" value="1"/>
</dbReference>
<keyword evidence="4" id="KW-1185">Reference proteome</keyword>
<gene>
    <name evidence="3" type="ORF">N8I84_00185</name>
</gene>
<dbReference type="InterPro" id="IPR013517">
    <property type="entry name" value="FG-GAP"/>
</dbReference>